<dbReference type="InterPro" id="IPR017998">
    <property type="entry name" value="Chaperone_TCP-1"/>
</dbReference>
<dbReference type="Pfam" id="PF00118">
    <property type="entry name" value="Cpn60_TCP1"/>
    <property type="match status" value="2"/>
</dbReference>
<dbReference type="SUPFAM" id="SSF54849">
    <property type="entry name" value="GroEL-intermediate domain like"/>
    <property type="match status" value="2"/>
</dbReference>
<organism evidence="8 9">
    <name type="scientific">Ancylostoma duodenale</name>
    <dbReference type="NCBI Taxonomy" id="51022"/>
    <lineage>
        <taxon>Eukaryota</taxon>
        <taxon>Metazoa</taxon>
        <taxon>Ecdysozoa</taxon>
        <taxon>Nematoda</taxon>
        <taxon>Chromadorea</taxon>
        <taxon>Rhabditida</taxon>
        <taxon>Rhabditina</taxon>
        <taxon>Rhabditomorpha</taxon>
        <taxon>Strongyloidea</taxon>
        <taxon>Ancylostomatidae</taxon>
        <taxon>Ancylostomatinae</taxon>
        <taxon>Ancylostoma</taxon>
    </lineage>
</organism>
<keyword evidence="4 7" id="KW-0547">Nucleotide-binding</keyword>
<dbReference type="OrthoDB" id="10052040at2759"/>
<accession>A0A0C2GWR0</accession>
<keyword evidence="6 7" id="KW-0143">Chaperone</keyword>
<keyword evidence="5 7" id="KW-0067">ATP-binding</keyword>
<keyword evidence="9" id="KW-1185">Reference proteome</keyword>
<dbReference type="CDD" id="cd03342">
    <property type="entry name" value="TCP1_zeta"/>
    <property type="match status" value="1"/>
</dbReference>
<sequence length="596" mass="65773">MASIQCLNPKAELARHAAALELNISGARGLQEVMRSNLGPKGTLKMLVSGAGDIKLTKDGNVLLHEMSIQHPTASLIAKASTAQDDVTGDGTTSTVLLIGELLKQAETYVLEGVHPRLITEGFEWANARTLELLEKFKQEVVVDRNVLIEVARTSLRTKLHHKLADHITECVVDAVLAIRQDDKEPDLHMIEKMEMHHETDMDTTLIRGLVLDHGARHPDMPKHVENAYVLTCNVSLEYEKTEVNSGLFYKTAAEREKLLAAEREFITRRVLKIIDLKKKVCKDGDNKGFVVINQKGIDPPSLDLLAAEGILALRRAKRRNMERLQLACGGEAVNSVDDLSPEVLGYAGLIYEHTLGEDKYTFVENCRDPKSVTLLIKGPNKHTIQQIKDALHDGMRAVFNTITDKCRARRIEFSDTGEDKYTFVENCRDPKSVTLLIKGPNKHTIQQIKDALHDGMRAVFNTITDKCLVPGAGSFEIAAYCMLKKEMESLKGRAKLGALAYANALLVIPKTLAINSGYDAQETIVKLVEERESSGDIPVGIDLASGEPAQPVGIWDNVIVKKNSLASSCVIACNLLLVDEVMRAGMTNLKPNQQE</sequence>
<dbReference type="GO" id="GO:0140662">
    <property type="term" value="F:ATP-dependent protein folding chaperone"/>
    <property type="evidence" value="ECO:0007669"/>
    <property type="project" value="InterPro"/>
</dbReference>
<dbReference type="Proteomes" id="UP000054047">
    <property type="component" value="Unassembled WGS sequence"/>
</dbReference>
<dbReference type="PROSITE" id="PS00751">
    <property type="entry name" value="TCP1_2"/>
    <property type="match status" value="1"/>
</dbReference>
<dbReference type="InterPro" id="IPR002423">
    <property type="entry name" value="Cpn60/GroEL/TCP-1"/>
</dbReference>
<dbReference type="FunFam" id="1.10.560.10:FF:000058">
    <property type="entry name" value="T-complex protein 1 subunit zeta"/>
    <property type="match status" value="1"/>
</dbReference>
<evidence type="ECO:0000256" key="2">
    <source>
        <dbReference type="ARBA" id="ARBA00008020"/>
    </source>
</evidence>
<comment type="subcellular location">
    <subcellularLocation>
        <location evidence="1">Cytoplasm</location>
    </subcellularLocation>
</comment>
<dbReference type="InterPro" id="IPR027409">
    <property type="entry name" value="GroEL-like_apical_dom_sf"/>
</dbReference>
<dbReference type="FunFam" id="3.50.7.10:FF:000004">
    <property type="entry name" value="T-complex protein 1 subunit zeta"/>
    <property type="match status" value="1"/>
</dbReference>
<dbReference type="FunFam" id="1.10.560.10:FF:000038">
    <property type="entry name" value="Chaperonin containing TCP1 subunit 6B"/>
    <property type="match status" value="1"/>
</dbReference>
<keyword evidence="3" id="KW-0963">Cytoplasm</keyword>
<dbReference type="NCBIfam" id="TIGR02347">
    <property type="entry name" value="chap_CCT_zeta"/>
    <property type="match status" value="1"/>
</dbReference>
<dbReference type="GO" id="GO:0051082">
    <property type="term" value="F:unfolded protein binding"/>
    <property type="evidence" value="ECO:0007669"/>
    <property type="project" value="InterPro"/>
</dbReference>
<dbReference type="PANTHER" id="PTHR11353">
    <property type="entry name" value="CHAPERONIN"/>
    <property type="match status" value="1"/>
</dbReference>
<evidence type="ECO:0000313" key="8">
    <source>
        <dbReference type="EMBL" id="KIH65930.1"/>
    </source>
</evidence>
<dbReference type="SUPFAM" id="SSF48592">
    <property type="entry name" value="GroEL equatorial domain-like"/>
    <property type="match status" value="1"/>
</dbReference>
<dbReference type="InterPro" id="IPR027413">
    <property type="entry name" value="GROEL-like_equatorial_sf"/>
</dbReference>
<dbReference type="GO" id="GO:0016887">
    <property type="term" value="F:ATP hydrolysis activity"/>
    <property type="evidence" value="ECO:0007669"/>
    <property type="project" value="InterPro"/>
</dbReference>
<protein>
    <submittedName>
        <fullName evidence="8">T-complex protein 1, zeta subunit</fullName>
    </submittedName>
</protein>
<dbReference type="AlphaFoldDB" id="A0A0C2GWR0"/>
<dbReference type="Gene3D" id="3.50.7.10">
    <property type="entry name" value="GroEL"/>
    <property type="match status" value="1"/>
</dbReference>
<evidence type="ECO:0000256" key="7">
    <source>
        <dbReference type="RuleBase" id="RU004187"/>
    </source>
</evidence>
<evidence type="ECO:0000256" key="6">
    <source>
        <dbReference type="ARBA" id="ARBA00023186"/>
    </source>
</evidence>
<dbReference type="EMBL" id="KN727339">
    <property type="protein sequence ID" value="KIH65930.1"/>
    <property type="molecule type" value="Genomic_DNA"/>
</dbReference>
<dbReference type="GO" id="GO:0005737">
    <property type="term" value="C:cytoplasm"/>
    <property type="evidence" value="ECO:0007669"/>
    <property type="project" value="UniProtKB-SubCell"/>
</dbReference>
<dbReference type="Gene3D" id="1.10.560.10">
    <property type="entry name" value="GroEL-like equatorial domain"/>
    <property type="match status" value="2"/>
</dbReference>
<evidence type="ECO:0000256" key="3">
    <source>
        <dbReference type="ARBA" id="ARBA00022490"/>
    </source>
</evidence>
<dbReference type="FunFam" id="3.30.260.10:FF:000017">
    <property type="entry name" value="T-complex protein 1 subunit zeta"/>
    <property type="match status" value="2"/>
</dbReference>
<dbReference type="SUPFAM" id="SSF52029">
    <property type="entry name" value="GroEL apical domain-like"/>
    <property type="match status" value="1"/>
</dbReference>
<reference evidence="8 9" key="1">
    <citation type="submission" date="2013-12" db="EMBL/GenBank/DDBJ databases">
        <title>Draft genome of the parsitic nematode Ancylostoma duodenale.</title>
        <authorList>
            <person name="Mitreva M."/>
        </authorList>
    </citation>
    <scope>NUCLEOTIDE SEQUENCE [LARGE SCALE GENOMIC DNA]</scope>
    <source>
        <strain evidence="8 9">Zhejiang</strain>
    </source>
</reference>
<comment type="similarity">
    <text evidence="2 7">Belongs to the TCP-1 chaperonin family.</text>
</comment>
<dbReference type="InterPro" id="IPR027410">
    <property type="entry name" value="TCP-1-like_intermed_sf"/>
</dbReference>
<proteinExistence type="inferred from homology"/>
<dbReference type="PROSITE" id="PS00750">
    <property type="entry name" value="TCP1_1"/>
    <property type="match status" value="1"/>
</dbReference>
<evidence type="ECO:0000256" key="5">
    <source>
        <dbReference type="ARBA" id="ARBA00022840"/>
    </source>
</evidence>
<gene>
    <name evidence="8" type="ORF">ANCDUO_03743</name>
</gene>
<dbReference type="PROSITE" id="PS00995">
    <property type="entry name" value="TCP1_3"/>
    <property type="match status" value="1"/>
</dbReference>
<dbReference type="InterPro" id="IPR002194">
    <property type="entry name" value="Chaperonin_TCP-1_CS"/>
</dbReference>
<name>A0A0C2GWR0_9BILA</name>
<evidence type="ECO:0000256" key="4">
    <source>
        <dbReference type="ARBA" id="ARBA00022741"/>
    </source>
</evidence>
<evidence type="ECO:0000313" key="9">
    <source>
        <dbReference type="Proteomes" id="UP000054047"/>
    </source>
</evidence>
<evidence type="ECO:0000256" key="1">
    <source>
        <dbReference type="ARBA" id="ARBA00004496"/>
    </source>
</evidence>
<dbReference type="GO" id="GO:0005524">
    <property type="term" value="F:ATP binding"/>
    <property type="evidence" value="ECO:0007669"/>
    <property type="project" value="UniProtKB-KW"/>
</dbReference>
<dbReference type="InterPro" id="IPR012722">
    <property type="entry name" value="Chap_CCT_zeta"/>
</dbReference>
<dbReference type="PRINTS" id="PR00304">
    <property type="entry name" value="TCOMPLEXTCP1"/>
</dbReference>